<dbReference type="Gene3D" id="3.90.190.10">
    <property type="entry name" value="Protein tyrosine phosphatase superfamily"/>
    <property type="match status" value="1"/>
</dbReference>
<keyword evidence="3" id="KW-0378">Hydrolase</keyword>
<protein>
    <recommendedName>
        <fullName evidence="2">protein-tyrosine-phosphatase</fullName>
        <ecNumber evidence="2">3.1.3.48</ecNumber>
    </recommendedName>
</protein>
<evidence type="ECO:0000313" key="8">
    <source>
        <dbReference type="Proteomes" id="UP000076727"/>
    </source>
</evidence>
<dbReference type="PANTHER" id="PTHR10159:SF511">
    <property type="entry name" value="DUAL SPECIFICITY PROTEIN PHOSPHATASE 1"/>
    <property type="match status" value="1"/>
</dbReference>
<keyword evidence="8" id="KW-1185">Reference proteome</keyword>
<dbReference type="GO" id="GO:0033550">
    <property type="term" value="F:MAP kinase tyrosine phosphatase activity"/>
    <property type="evidence" value="ECO:0007669"/>
    <property type="project" value="TreeGrafter"/>
</dbReference>
<dbReference type="STRING" id="1314783.A0A165LKM5"/>
<dbReference type="GO" id="GO:0005737">
    <property type="term" value="C:cytoplasm"/>
    <property type="evidence" value="ECO:0007669"/>
    <property type="project" value="TreeGrafter"/>
</dbReference>
<feature type="domain" description="Tyrosine-protein phosphatase" evidence="5">
    <location>
        <begin position="15"/>
        <end position="162"/>
    </location>
</feature>
<dbReference type="Pfam" id="PF00782">
    <property type="entry name" value="DSPc"/>
    <property type="match status" value="1"/>
</dbReference>
<dbReference type="InterPro" id="IPR020422">
    <property type="entry name" value="TYR_PHOSPHATASE_DUAL_dom"/>
</dbReference>
<dbReference type="PROSITE" id="PS00383">
    <property type="entry name" value="TYR_PHOSPHATASE_1"/>
    <property type="match status" value="1"/>
</dbReference>
<comment type="similarity">
    <text evidence="1">Belongs to the protein-tyrosine phosphatase family. Non-receptor class dual specificity subfamily.</text>
</comment>
<dbReference type="GO" id="GO:0043409">
    <property type="term" value="P:negative regulation of MAPK cascade"/>
    <property type="evidence" value="ECO:0007669"/>
    <property type="project" value="TreeGrafter"/>
</dbReference>
<dbReference type="PROSITE" id="PS50054">
    <property type="entry name" value="TYR_PHOSPHATASE_DUAL"/>
    <property type="match status" value="1"/>
</dbReference>
<dbReference type="EMBL" id="KV429125">
    <property type="protein sequence ID" value="KZT64545.1"/>
    <property type="molecule type" value="Genomic_DNA"/>
</dbReference>
<dbReference type="PANTHER" id="PTHR10159">
    <property type="entry name" value="DUAL SPECIFICITY PROTEIN PHOSPHATASE"/>
    <property type="match status" value="1"/>
</dbReference>
<evidence type="ECO:0000256" key="3">
    <source>
        <dbReference type="ARBA" id="ARBA00022801"/>
    </source>
</evidence>
<dbReference type="InterPro" id="IPR016130">
    <property type="entry name" value="Tyr_Pase_AS"/>
</dbReference>
<dbReference type="SUPFAM" id="SSF52799">
    <property type="entry name" value="(Phosphotyrosine protein) phosphatases II"/>
    <property type="match status" value="1"/>
</dbReference>
<evidence type="ECO:0000259" key="5">
    <source>
        <dbReference type="PROSITE" id="PS50054"/>
    </source>
</evidence>
<accession>A0A165LKM5</accession>
<dbReference type="PROSITE" id="PS50056">
    <property type="entry name" value="TYR_PHOSPHATASE_2"/>
    <property type="match status" value="1"/>
</dbReference>
<evidence type="ECO:0000256" key="4">
    <source>
        <dbReference type="ARBA" id="ARBA00022912"/>
    </source>
</evidence>
<dbReference type="Proteomes" id="UP000076727">
    <property type="component" value="Unassembled WGS sequence"/>
</dbReference>
<keyword evidence="4" id="KW-0904">Protein phosphatase</keyword>
<evidence type="ECO:0000256" key="1">
    <source>
        <dbReference type="ARBA" id="ARBA00008601"/>
    </source>
</evidence>
<dbReference type="CDD" id="cd14498">
    <property type="entry name" value="DSP"/>
    <property type="match status" value="1"/>
</dbReference>
<dbReference type="GO" id="GO:0017017">
    <property type="term" value="F:MAP kinase tyrosine/serine/threonine phosphatase activity"/>
    <property type="evidence" value="ECO:0007669"/>
    <property type="project" value="TreeGrafter"/>
</dbReference>
<dbReference type="SMART" id="SM00195">
    <property type="entry name" value="DSPc"/>
    <property type="match status" value="1"/>
</dbReference>
<dbReference type="InterPro" id="IPR000340">
    <property type="entry name" value="Dual-sp_phosphatase_cat-dom"/>
</dbReference>
<evidence type="ECO:0000313" key="7">
    <source>
        <dbReference type="EMBL" id="KZT64545.1"/>
    </source>
</evidence>
<evidence type="ECO:0000259" key="6">
    <source>
        <dbReference type="PROSITE" id="PS50056"/>
    </source>
</evidence>
<dbReference type="AlphaFoldDB" id="A0A165LKM5"/>
<reference evidence="7 8" key="1">
    <citation type="journal article" date="2016" name="Mol. Biol. Evol.">
        <title>Comparative Genomics of Early-Diverging Mushroom-Forming Fungi Provides Insights into the Origins of Lignocellulose Decay Capabilities.</title>
        <authorList>
            <person name="Nagy L.G."/>
            <person name="Riley R."/>
            <person name="Tritt A."/>
            <person name="Adam C."/>
            <person name="Daum C."/>
            <person name="Floudas D."/>
            <person name="Sun H."/>
            <person name="Yadav J.S."/>
            <person name="Pangilinan J."/>
            <person name="Larsson K.H."/>
            <person name="Matsuura K."/>
            <person name="Barry K."/>
            <person name="Labutti K."/>
            <person name="Kuo R."/>
            <person name="Ohm R.A."/>
            <person name="Bhattacharya S.S."/>
            <person name="Shirouzu T."/>
            <person name="Yoshinaga Y."/>
            <person name="Martin F.M."/>
            <person name="Grigoriev I.V."/>
            <person name="Hibbett D.S."/>
        </authorList>
    </citation>
    <scope>NUCLEOTIDE SEQUENCE [LARGE SCALE GENOMIC DNA]</scope>
    <source>
        <strain evidence="7 8">L-15889</strain>
    </source>
</reference>
<name>A0A165LKM5_9APHY</name>
<organism evidence="7 8">
    <name type="scientific">Daedalea quercina L-15889</name>
    <dbReference type="NCBI Taxonomy" id="1314783"/>
    <lineage>
        <taxon>Eukaryota</taxon>
        <taxon>Fungi</taxon>
        <taxon>Dikarya</taxon>
        <taxon>Basidiomycota</taxon>
        <taxon>Agaricomycotina</taxon>
        <taxon>Agaricomycetes</taxon>
        <taxon>Polyporales</taxon>
        <taxon>Fomitopsis</taxon>
    </lineage>
</organism>
<dbReference type="InterPro" id="IPR029021">
    <property type="entry name" value="Prot-tyrosine_phosphatase-like"/>
</dbReference>
<feature type="domain" description="Tyrosine specific protein phosphatases" evidence="6">
    <location>
        <begin position="72"/>
        <end position="141"/>
    </location>
</feature>
<dbReference type="EC" id="3.1.3.48" evidence="2"/>
<dbReference type="GO" id="GO:0008330">
    <property type="term" value="F:protein tyrosine/threonine phosphatase activity"/>
    <property type="evidence" value="ECO:0007669"/>
    <property type="project" value="TreeGrafter"/>
</dbReference>
<dbReference type="OrthoDB" id="10252009at2759"/>
<sequence>MVKRQKAQAISLTESASLVLSPSLYLGPCSAASNKTFLEANGITHVLSIGSTPSRKIEGVVYQRLSLNDSATSLLSKVTSEACKFIDGAIGPNSKGGGKGKILVHCSAGISRSPSLVVAYLMKSRHMPLKAALGQVVRARPQVSPNPGFLQQLKQLEEELFGSVSLEVDELPKREQDRLALFADDAVMNAEVAMSGGNASGAG</sequence>
<proteinExistence type="inferred from homology"/>
<dbReference type="InterPro" id="IPR000387">
    <property type="entry name" value="Tyr_Pase_dom"/>
</dbReference>
<gene>
    <name evidence="7" type="ORF">DAEQUDRAFT_747409</name>
</gene>
<evidence type="ECO:0000256" key="2">
    <source>
        <dbReference type="ARBA" id="ARBA00013064"/>
    </source>
</evidence>